<dbReference type="PANTHER" id="PTHR10434:SF9">
    <property type="entry name" value="PHOSPHOLIPID_GLYCEROL ACYLTRANSFERASE DOMAIN-CONTAINING PROTEIN"/>
    <property type="match status" value="1"/>
</dbReference>
<keyword evidence="3" id="KW-0012">Acyltransferase</keyword>
<dbReference type="SUPFAM" id="SSF69593">
    <property type="entry name" value="Glycerol-3-phosphate (1)-acyltransferase"/>
    <property type="match status" value="1"/>
</dbReference>
<dbReference type="InterPro" id="IPR002123">
    <property type="entry name" value="Plipid/glycerol_acylTrfase"/>
</dbReference>
<comment type="pathway">
    <text evidence="1">Lipid metabolism.</text>
</comment>
<feature type="domain" description="Phospholipid/glycerol acyltransferase" evidence="4">
    <location>
        <begin position="40"/>
        <end position="152"/>
    </location>
</feature>
<proteinExistence type="predicted"/>
<reference evidence="5 6" key="1">
    <citation type="submission" date="2014-11" db="EMBL/GenBank/DDBJ databases">
        <title>Genome of a novel goose pathogen.</title>
        <authorList>
            <person name="Hansen C.M."/>
            <person name="Hueffer K."/>
            <person name="Choi S.C."/>
        </authorList>
    </citation>
    <scope>NUCLEOTIDE SEQUENCE [LARGE SCALE GENOMIC DNA]</scope>
    <source>
        <strain evidence="5 6">KH1503</strain>
    </source>
</reference>
<dbReference type="STRING" id="1470200.PL75_01855"/>
<gene>
    <name evidence="5" type="ORF">PL75_01855</name>
</gene>
<protein>
    <recommendedName>
        <fullName evidence="4">Phospholipid/glycerol acyltransferase domain-containing protein</fullName>
    </recommendedName>
</protein>
<dbReference type="AlphaFoldDB" id="A0A0J0YUF0"/>
<evidence type="ECO:0000313" key="6">
    <source>
        <dbReference type="Proteomes" id="UP000036027"/>
    </source>
</evidence>
<keyword evidence="6" id="KW-1185">Reference proteome</keyword>
<sequence length="198" mass="21615">MVGKSVPRRNNPVTAFLGGLFLKVLGWKICGSLPDLPKAVVVAAPHTSNFDGVVALPALLALDLKGNLMAKASLFQPPFGKLMRWFGLIPVTRNAAGGLVVSAVNAFNNNSQLWLGIAPEGTRHNAEQWKTGFHRIALAAQVPIVPVAWNYADKTIVLGDPFMPGEDLQADLNRLYAFYQDKQPKHLQRLSQPLKSNR</sequence>
<accession>A0A0J0YUF0</accession>
<evidence type="ECO:0000313" key="5">
    <source>
        <dbReference type="EMBL" id="KLT73767.1"/>
    </source>
</evidence>
<dbReference type="EMBL" id="JTDO01000002">
    <property type="protein sequence ID" value="KLT73767.1"/>
    <property type="molecule type" value="Genomic_DNA"/>
</dbReference>
<organism evidence="5 6">
    <name type="scientific">Neisseria arctica</name>
    <dbReference type="NCBI Taxonomy" id="1470200"/>
    <lineage>
        <taxon>Bacteria</taxon>
        <taxon>Pseudomonadati</taxon>
        <taxon>Pseudomonadota</taxon>
        <taxon>Betaproteobacteria</taxon>
        <taxon>Neisseriales</taxon>
        <taxon>Neisseriaceae</taxon>
        <taxon>Neisseria</taxon>
    </lineage>
</organism>
<comment type="caution">
    <text evidence="5">The sequence shown here is derived from an EMBL/GenBank/DDBJ whole genome shotgun (WGS) entry which is preliminary data.</text>
</comment>
<evidence type="ECO:0000259" key="4">
    <source>
        <dbReference type="SMART" id="SM00563"/>
    </source>
</evidence>
<evidence type="ECO:0000256" key="1">
    <source>
        <dbReference type="ARBA" id="ARBA00005189"/>
    </source>
</evidence>
<dbReference type="PATRIC" id="fig|1470200.3.peg.1171"/>
<keyword evidence="2" id="KW-0808">Transferase</keyword>
<dbReference type="Pfam" id="PF01553">
    <property type="entry name" value="Acyltransferase"/>
    <property type="match status" value="1"/>
</dbReference>
<evidence type="ECO:0000256" key="3">
    <source>
        <dbReference type="ARBA" id="ARBA00023315"/>
    </source>
</evidence>
<name>A0A0J0YUF0_9NEIS</name>
<dbReference type="Proteomes" id="UP000036027">
    <property type="component" value="Unassembled WGS sequence"/>
</dbReference>
<dbReference type="PANTHER" id="PTHR10434">
    <property type="entry name" value="1-ACYL-SN-GLYCEROL-3-PHOSPHATE ACYLTRANSFERASE"/>
    <property type="match status" value="1"/>
</dbReference>
<dbReference type="SMART" id="SM00563">
    <property type="entry name" value="PlsC"/>
    <property type="match status" value="1"/>
</dbReference>
<evidence type="ECO:0000256" key="2">
    <source>
        <dbReference type="ARBA" id="ARBA00022679"/>
    </source>
</evidence>
<dbReference type="GO" id="GO:0003841">
    <property type="term" value="F:1-acylglycerol-3-phosphate O-acyltransferase activity"/>
    <property type="evidence" value="ECO:0007669"/>
    <property type="project" value="TreeGrafter"/>
</dbReference>
<dbReference type="GO" id="GO:0006654">
    <property type="term" value="P:phosphatidic acid biosynthetic process"/>
    <property type="evidence" value="ECO:0007669"/>
    <property type="project" value="TreeGrafter"/>
</dbReference>